<proteinExistence type="predicted"/>
<gene>
    <name evidence="2" type="ORF">PAP18089_04180</name>
</gene>
<dbReference type="InterPro" id="IPR025528">
    <property type="entry name" value="BrnA_antitoxin"/>
</dbReference>
<protein>
    <recommendedName>
        <fullName evidence="4">BrnA antitoxin family protein</fullName>
    </recommendedName>
</protein>
<reference evidence="2 3" key="1">
    <citation type="submission" date="2019-08" db="EMBL/GenBank/DDBJ databases">
        <authorList>
            <person name="Peeters C."/>
        </authorList>
    </citation>
    <scope>NUCLEOTIDE SEQUENCE [LARGE SCALE GENOMIC DNA]</scope>
    <source>
        <strain evidence="2 3">LMG 18089</strain>
    </source>
</reference>
<dbReference type="Pfam" id="PF04365">
    <property type="entry name" value="BrnT_toxin"/>
    <property type="match status" value="1"/>
</dbReference>
<dbReference type="EMBL" id="CABPSX010000010">
    <property type="protein sequence ID" value="VVG73177.1"/>
    <property type="molecule type" value="Genomic_DNA"/>
</dbReference>
<dbReference type="RefSeq" id="WP_318178353.1">
    <property type="nucleotide sequence ID" value="NZ_CABPSX010000010.1"/>
</dbReference>
<evidence type="ECO:0008006" key="4">
    <source>
        <dbReference type="Google" id="ProtNLM"/>
    </source>
</evidence>
<accession>A0A5E5P9F0</accession>
<evidence type="ECO:0000313" key="2">
    <source>
        <dbReference type="EMBL" id="VVG73177.1"/>
    </source>
</evidence>
<dbReference type="InterPro" id="IPR007460">
    <property type="entry name" value="BrnT_toxin"/>
</dbReference>
<dbReference type="Pfam" id="PF14384">
    <property type="entry name" value="BrnA_antitoxin"/>
    <property type="match status" value="1"/>
</dbReference>
<sequence>MKFELQERGLPFTVAQDVEWGSAVIEEEVLADYGERRYWALGQIGDRLFALAFVARTEKIHVISLRKANSREVNAMPKLKPGTVLPTPAEDAKIKKQMRQDSQNPEGTKKDFAKARPANEVLPGIVGEEADEKLLKPRGRPKAERRKERINIRLSPEVVDYFKASGSGWQTRIDAALRQFIAEHPHWV</sequence>
<dbReference type="InterPro" id="IPR038573">
    <property type="entry name" value="BrnT_sf"/>
</dbReference>
<evidence type="ECO:0000256" key="1">
    <source>
        <dbReference type="SAM" id="MobiDB-lite"/>
    </source>
</evidence>
<organism evidence="2 3">
    <name type="scientific">Pandoraea apista</name>
    <dbReference type="NCBI Taxonomy" id="93218"/>
    <lineage>
        <taxon>Bacteria</taxon>
        <taxon>Pseudomonadati</taxon>
        <taxon>Pseudomonadota</taxon>
        <taxon>Betaproteobacteria</taxon>
        <taxon>Burkholderiales</taxon>
        <taxon>Burkholderiaceae</taxon>
        <taxon>Pandoraea</taxon>
    </lineage>
</organism>
<dbReference type="AlphaFoldDB" id="A0A5E5P9F0"/>
<evidence type="ECO:0000313" key="3">
    <source>
        <dbReference type="Proteomes" id="UP000364291"/>
    </source>
</evidence>
<dbReference type="Proteomes" id="UP000364291">
    <property type="component" value="Unassembled WGS sequence"/>
</dbReference>
<dbReference type="Gene3D" id="3.10.450.530">
    <property type="entry name" value="Ribonuclease toxin, BrnT, of type II toxin-antitoxin system"/>
    <property type="match status" value="1"/>
</dbReference>
<name>A0A5E5P9F0_9BURK</name>
<feature type="region of interest" description="Disordered" evidence="1">
    <location>
        <begin position="96"/>
        <end position="115"/>
    </location>
</feature>